<comment type="similarity">
    <text evidence="2">Belongs to the MscS (TC 1.A.23) family.</text>
</comment>
<evidence type="ECO:0000313" key="11">
    <source>
        <dbReference type="Proteomes" id="UP000031433"/>
    </source>
</evidence>
<dbReference type="InterPro" id="IPR011014">
    <property type="entry name" value="MscS_channel_TM-2"/>
</dbReference>
<evidence type="ECO:0000259" key="9">
    <source>
        <dbReference type="Pfam" id="PF21088"/>
    </source>
</evidence>
<dbReference type="InterPro" id="IPR023408">
    <property type="entry name" value="MscS_beta-dom_sf"/>
</dbReference>
<feature type="domain" description="Mechanosensitive ion channel transmembrane helices 2/3" evidence="9">
    <location>
        <begin position="125"/>
        <end position="166"/>
    </location>
</feature>
<evidence type="ECO:0000313" key="10">
    <source>
        <dbReference type="EMBL" id="KIE41743.1"/>
    </source>
</evidence>
<keyword evidence="4 7" id="KW-0812">Transmembrane</keyword>
<dbReference type="EMBL" id="JXBL01000001">
    <property type="protein sequence ID" value="KIE41743.1"/>
    <property type="molecule type" value="Genomic_DNA"/>
</dbReference>
<dbReference type="InterPro" id="IPR011066">
    <property type="entry name" value="MscS_channel_C_sf"/>
</dbReference>
<dbReference type="Pfam" id="PF00924">
    <property type="entry name" value="MS_channel_2nd"/>
    <property type="match status" value="1"/>
</dbReference>
<dbReference type="GO" id="GO:0008381">
    <property type="term" value="F:mechanosensitive monoatomic ion channel activity"/>
    <property type="evidence" value="ECO:0007669"/>
    <property type="project" value="UniProtKB-ARBA"/>
</dbReference>
<evidence type="ECO:0000256" key="5">
    <source>
        <dbReference type="ARBA" id="ARBA00022989"/>
    </source>
</evidence>
<dbReference type="SUPFAM" id="SSF82861">
    <property type="entry name" value="Mechanosensitive channel protein MscS (YggB), transmembrane region"/>
    <property type="match status" value="1"/>
</dbReference>
<name>A0A0C1TR51_9BACT</name>
<accession>A0A0C1TR51</accession>
<evidence type="ECO:0000256" key="2">
    <source>
        <dbReference type="ARBA" id="ARBA00008017"/>
    </source>
</evidence>
<keyword evidence="6 7" id="KW-0472">Membrane</keyword>
<dbReference type="InterPro" id="IPR006685">
    <property type="entry name" value="MscS_channel_2nd"/>
</dbReference>
<comment type="subcellular location">
    <subcellularLocation>
        <location evidence="1">Cell membrane</location>
        <topology evidence="1">Multi-pass membrane protein</topology>
    </subcellularLocation>
</comment>
<dbReference type="Gene3D" id="2.30.30.60">
    <property type="match status" value="1"/>
</dbReference>
<dbReference type="Proteomes" id="UP000031433">
    <property type="component" value="Unassembled WGS sequence"/>
</dbReference>
<keyword evidence="11" id="KW-1185">Reference proteome</keyword>
<dbReference type="SUPFAM" id="SSF50182">
    <property type="entry name" value="Sm-like ribonucleoproteins"/>
    <property type="match status" value="1"/>
</dbReference>
<reference evidence="10 11" key="1">
    <citation type="submission" date="2015-01" db="EMBL/GenBank/DDBJ databases">
        <title>Genome sequence of the anaerobic bacterium Geobacter soli GSS01, a dissimilatory Fe(III) reducer from soil.</title>
        <authorList>
            <person name="Yang G."/>
            <person name="Zhou S."/>
        </authorList>
    </citation>
    <scope>NUCLEOTIDE SEQUENCE [LARGE SCALE GENOMIC DNA]</scope>
    <source>
        <strain evidence="10 11">GSS01</strain>
    </source>
</reference>
<keyword evidence="3" id="KW-1003">Cell membrane</keyword>
<evidence type="ECO:0000259" key="8">
    <source>
        <dbReference type="Pfam" id="PF00924"/>
    </source>
</evidence>
<dbReference type="InterPro" id="IPR049142">
    <property type="entry name" value="MS_channel_1st"/>
</dbReference>
<keyword evidence="5 7" id="KW-1133">Transmembrane helix</keyword>
<dbReference type="GO" id="GO:0005886">
    <property type="term" value="C:plasma membrane"/>
    <property type="evidence" value="ECO:0007669"/>
    <property type="project" value="UniProtKB-SubCell"/>
</dbReference>
<feature type="transmembrane region" description="Helical" evidence="7">
    <location>
        <begin position="12"/>
        <end position="32"/>
    </location>
</feature>
<proteinExistence type="inferred from homology"/>
<gene>
    <name evidence="10" type="ORF">SE37_03415</name>
</gene>
<evidence type="ECO:0000256" key="1">
    <source>
        <dbReference type="ARBA" id="ARBA00004651"/>
    </source>
</evidence>
<evidence type="ECO:0000256" key="3">
    <source>
        <dbReference type="ARBA" id="ARBA00022475"/>
    </source>
</evidence>
<feature type="transmembrane region" description="Helical" evidence="7">
    <location>
        <begin position="57"/>
        <end position="76"/>
    </location>
</feature>
<dbReference type="AlphaFoldDB" id="A0A0C1TR51"/>
<feature type="transmembrane region" description="Helical" evidence="7">
    <location>
        <begin position="120"/>
        <end position="140"/>
    </location>
</feature>
<evidence type="ECO:0000256" key="6">
    <source>
        <dbReference type="ARBA" id="ARBA00023136"/>
    </source>
</evidence>
<sequence length="349" mass="38391">MTILADIHSAAQAAVMLAAGLLAGLVLDKVVLRRLEVITQRTPWEGDEIVVESLRGLLLYSALLTGLYAAAAQFPLTAGLQRLTDNMFLVTIILIATLFFMRLAAGFVTHYAKKAVLPSISIFSNLAKVIVFSIGALIILQSLGISITPVLTALGVGGLAVALALQDTLSNIFSGLHIIATRQVRQGDYIQLASGEEGYVTDITWRNTTIRTLPNNMVIIPNTKLASAIVTNCYLPDRELAVLVQVRTGYGSDLEQVERVTVEVARELMREAQGGVAGFEPFIRYHTFADFSVNFTVILRGQEYVDQHLLKHEFIKRLHRRYAAEKIEIPVPMHAVRLQQGESLLREEA</sequence>
<protein>
    <submittedName>
        <fullName evidence="10">Mechanosensitive ion channel protein MscS</fullName>
    </submittedName>
</protein>
<dbReference type="PANTHER" id="PTHR30566:SF25">
    <property type="entry name" value="INNER MEMBRANE PROTEIN"/>
    <property type="match status" value="1"/>
</dbReference>
<organism evidence="10 11">
    <name type="scientific">Geobacter soli</name>
    <dbReference type="NCBI Taxonomy" id="1510391"/>
    <lineage>
        <taxon>Bacteria</taxon>
        <taxon>Pseudomonadati</taxon>
        <taxon>Thermodesulfobacteriota</taxon>
        <taxon>Desulfuromonadia</taxon>
        <taxon>Geobacterales</taxon>
        <taxon>Geobacteraceae</taxon>
        <taxon>Geobacter</taxon>
    </lineage>
</organism>
<feature type="transmembrane region" description="Helical" evidence="7">
    <location>
        <begin position="146"/>
        <end position="165"/>
    </location>
</feature>
<feature type="domain" description="Mechanosensitive ion channel MscS" evidence="8">
    <location>
        <begin position="167"/>
        <end position="232"/>
    </location>
</feature>
<dbReference type="InterPro" id="IPR010920">
    <property type="entry name" value="LSM_dom_sf"/>
</dbReference>
<dbReference type="SUPFAM" id="SSF82689">
    <property type="entry name" value="Mechanosensitive channel protein MscS (YggB), C-terminal domain"/>
    <property type="match status" value="1"/>
</dbReference>
<comment type="caution">
    <text evidence="10">The sequence shown here is derived from an EMBL/GenBank/DDBJ whole genome shotgun (WGS) entry which is preliminary data.</text>
</comment>
<evidence type="ECO:0000256" key="7">
    <source>
        <dbReference type="SAM" id="Phobius"/>
    </source>
</evidence>
<feature type="transmembrane region" description="Helical" evidence="7">
    <location>
        <begin position="88"/>
        <end position="108"/>
    </location>
</feature>
<dbReference type="Gene3D" id="3.30.70.100">
    <property type="match status" value="1"/>
</dbReference>
<dbReference type="PANTHER" id="PTHR30566">
    <property type="entry name" value="YNAI-RELATED MECHANOSENSITIVE ION CHANNEL"/>
    <property type="match status" value="1"/>
</dbReference>
<dbReference type="Pfam" id="PF21088">
    <property type="entry name" value="MS_channel_1st"/>
    <property type="match status" value="1"/>
</dbReference>
<dbReference type="Gene3D" id="1.10.287.1260">
    <property type="match status" value="1"/>
</dbReference>
<evidence type="ECO:0000256" key="4">
    <source>
        <dbReference type="ARBA" id="ARBA00022692"/>
    </source>
</evidence>